<dbReference type="FunFam" id="1.10.3520.10:FF:000002">
    <property type="entry name" value="Ceramide-1-phosphate transfer protein"/>
    <property type="match status" value="1"/>
</dbReference>
<evidence type="ECO:0000313" key="4">
    <source>
        <dbReference type="EMBL" id="KAK5875421.1"/>
    </source>
</evidence>
<comment type="caution">
    <text evidence="4">The sequence shown here is derived from an EMBL/GenBank/DDBJ whole genome shotgun (WGS) entry which is preliminary data.</text>
</comment>
<evidence type="ECO:0000256" key="1">
    <source>
        <dbReference type="ARBA" id="ARBA00007148"/>
    </source>
</evidence>
<keyword evidence="5" id="KW-1185">Reference proteome</keyword>
<dbReference type="SUPFAM" id="SSF110004">
    <property type="entry name" value="Glycolipid transfer protein, GLTP"/>
    <property type="match status" value="1"/>
</dbReference>
<dbReference type="Pfam" id="PF08718">
    <property type="entry name" value="GLTP"/>
    <property type="match status" value="1"/>
</dbReference>
<dbReference type="GO" id="GO:0032691">
    <property type="term" value="P:negative regulation of interleukin-1 beta production"/>
    <property type="evidence" value="ECO:0007669"/>
    <property type="project" value="UniProtKB-ARBA"/>
</dbReference>
<feature type="domain" description="Glycolipid transfer protein" evidence="3">
    <location>
        <begin position="94"/>
        <end position="261"/>
    </location>
</feature>
<keyword evidence="2" id="KW-1133">Transmembrane helix</keyword>
<dbReference type="PANTHER" id="PTHR10219:SF19">
    <property type="entry name" value="GLYCOLIPID TRANSFER PROTEIN DOMAIN-CONTAINING PROTEIN 2"/>
    <property type="match status" value="1"/>
</dbReference>
<dbReference type="AlphaFoldDB" id="A0AAN8G8C5"/>
<dbReference type="Proteomes" id="UP001335648">
    <property type="component" value="Unassembled WGS sequence"/>
</dbReference>
<sequence length="299" mass="33444">MVLQRRTVRPRHLLLAAMLAVLLFFSSFWLPPGGGRDCGSAGQPCLKFIWQKAAPPLVAAEAPSLIKECPGQSFQAKILLQYLKLSLSDADDVLLEPYLQSWDQLLKFMKSLGTMISLFSGKVTEKVVVIQELSLKHSAKDHGKRSPQNPASFGLKTGAYRSLRSMVEAELKEGVVDFSHRSDSGCRTLLRLHRSLLWLKLMLEGLAEGPDADGQFKTPGELCRDAYIVALAPHHPWVLRQAAEFVFLALPERQYFLQLVCVQTQQEATPVLQIIINALELVHTQTQRILAQHDMLELP</sequence>
<keyword evidence="2" id="KW-0812">Transmembrane</keyword>
<organism evidence="4 5">
    <name type="scientific">Champsocephalus esox</name>
    <name type="common">pike icefish</name>
    <dbReference type="NCBI Taxonomy" id="159716"/>
    <lineage>
        <taxon>Eukaryota</taxon>
        <taxon>Metazoa</taxon>
        <taxon>Chordata</taxon>
        <taxon>Craniata</taxon>
        <taxon>Vertebrata</taxon>
        <taxon>Euteleostomi</taxon>
        <taxon>Actinopterygii</taxon>
        <taxon>Neopterygii</taxon>
        <taxon>Teleostei</taxon>
        <taxon>Neoteleostei</taxon>
        <taxon>Acanthomorphata</taxon>
        <taxon>Eupercaria</taxon>
        <taxon>Perciformes</taxon>
        <taxon>Notothenioidei</taxon>
        <taxon>Channichthyidae</taxon>
        <taxon>Champsocephalus</taxon>
    </lineage>
</organism>
<dbReference type="GO" id="GO:0016020">
    <property type="term" value="C:membrane"/>
    <property type="evidence" value="ECO:0007669"/>
    <property type="project" value="TreeGrafter"/>
</dbReference>
<dbReference type="InterPro" id="IPR036497">
    <property type="entry name" value="GLTP_sf"/>
</dbReference>
<dbReference type="Gene3D" id="1.10.3520.10">
    <property type="entry name" value="Glycolipid transfer protein"/>
    <property type="match status" value="1"/>
</dbReference>
<feature type="transmembrane region" description="Helical" evidence="2">
    <location>
        <begin position="12"/>
        <end position="30"/>
    </location>
</feature>
<keyword evidence="2" id="KW-0472">Membrane</keyword>
<dbReference type="InterPro" id="IPR014830">
    <property type="entry name" value="Glycolipid_transfer_prot_dom"/>
</dbReference>
<evidence type="ECO:0000313" key="5">
    <source>
        <dbReference type="Proteomes" id="UP001335648"/>
    </source>
</evidence>
<dbReference type="GO" id="GO:1902387">
    <property type="term" value="F:ceramide 1-phosphate binding"/>
    <property type="evidence" value="ECO:0007669"/>
    <property type="project" value="TreeGrafter"/>
</dbReference>
<evidence type="ECO:0000256" key="2">
    <source>
        <dbReference type="SAM" id="Phobius"/>
    </source>
</evidence>
<comment type="similarity">
    <text evidence="1">Belongs to the GLTP family.</text>
</comment>
<dbReference type="EMBL" id="JAULUE010002068">
    <property type="protein sequence ID" value="KAK5875421.1"/>
    <property type="molecule type" value="Genomic_DNA"/>
</dbReference>
<evidence type="ECO:0000259" key="3">
    <source>
        <dbReference type="Pfam" id="PF08718"/>
    </source>
</evidence>
<dbReference type="GO" id="GO:1902388">
    <property type="term" value="F:ceramide 1-phosphate transfer activity"/>
    <property type="evidence" value="ECO:0007669"/>
    <property type="project" value="TreeGrafter"/>
</dbReference>
<name>A0AAN8G8C5_9TELE</name>
<proteinExistence type="inferred from homology"/>
<accession>A0AAN8G8C5</accession>
<dbReference type="GO" id="GO:0005829">
    <property type="term" value="C:cytosol"/>
    <property type="evidence" value="ECO:0007669"/>
    <property type="project" value="TreeGrafter"/>
</dbReference>
<reference evidence="4 5" key="1">
    <citation type="journal article" date="2023" name="Mol. Biol. Evol.">
        <title>Genomics of Secondarily Temperate Adaptation in the Only Non-Antarctic Icefish.</title>
        <authorList>
            <person name="Rivera-Colon A.G."/>
            <person name="Rayamajhi N."/>
            <person name="Minhas B.F."/>
            <person name="Madrigal G."/>
            <person name="Bilyk K.T."/>
            <person name="Yoon V."/>
            <person name="Hune M."/>
            <person name="Gregory S."/>
            <person name="Cheng C.H.C."/>
            <person name="Catchen J.M."/>
        </authorList>
    </citation>
    <scope>NUCLEOTIDE SEQUENCE [LARGE SCALE GENOMIC DNA]</scope>
    <source>
        <strain evidence="4">JC2023a</strain>
    </source>
</reference>
<gene>
    <name evidence="4" type="ORF">CesoFtcFv8_026509</name>
</gene>
<protein>
    <recommendedName>
        <fullName evidence="3">Glycolipid transfer protein domain-containing protein</fullName>
    </recommendedName>
</protein>
<dbReference type="PANTHER" id="PTHR10219">
    <property type="entry name" value="GLYCOLIPID TRANSFER PROTEIN-RELATED"/>
    <property type="match status" value="1"/>
</dbReference>